<evidence type="ECO:0000256" key="5">
    <source>
        <dbReference type="SAM" id="MobiDB-lite"/>
    </source>
</evidence>
<dbReference type="GO" id="GO:0006355">
    <property type="term" value="P:regulation of DNA-templated transcription"/>
    <property type="evidence" value="ECO:0007669"/>
    <property type="project" value="InterPro"/>
</dbReference>
<keyword evidence="2" id="KW-0238">DNA-binding</keyword>
<keyword evidence="4" id="KW-0862">Zinc</keyword>
<dbReference type="SUPFAM" id="SSF57716">
    <property type="entry name" value="Glucocorticoid receptor-like (DNA-binding domain)"/>
    <property type="match status" value="1"/>
</dbReference>
<dbReference type="PANTHER" id="PTHR46855:SF1">
    <property type="entry name" value="GATA TRANSCRIPTION FACTOR 26"/>
    <property type="match status" value="1"/>
</dbReference>
<dbReference type="GO" id="GO:0008270">
    <property type="term" value="F:zinc ion binding"/>
    <property type="evidence" value="ECO:0007669"/>
    <property type="project" value="UniProtKB-KW"/>
</dbReference>
<name>A0A9P0Z4N8_CUSEU</name>
<dbReference type="PROSITE" id="PS00344">
    <property type="entry name" value="GATA_ZN_FINGER_1"/>
    <property type="match status" value="1"/>
</dbReference>
<evidence type="ECO:0000313" key="7">
    <source>
        <dbReference type="EMBL" id="CAH9086595.1"/>
    </source>
</evidence>
<dbReference type="EMBL" id="CAMAPE010000019">
    <property type="protein sequence ID" value="CAH9086595.1"/>
    <property type="molecule type" value="Genomic_DNA"/>
</dbReference>
<keyword evidence="4" id="KW-0863">Zinc-finger</keyword>
<dbReference type="Pfam" id="PF00320">
    <property type="entry name" value="GATA"/>
    <property type="match status" value="1"/>
</dbReference>
<evidence type="ECO:0000256" key="1">
    <source>
        <dbReference type="ARBA" id="ARBA00023015"/>
    </source>
</evidence>
<keyword evidence="3" id="KW-0804">Transcription</keyword>
<keyword evidence="4" id="KW-0479">Metal-binding</keyword>
<keyword evidence="8" id="KW-1185">Reference proteome</keyword>
<gene>
    <name evidence="7" type="ORF">CEURO_LOCUS9694</name>
</gene>
<sequence length="398" mass="43634">MGKHGPCYHCGVTSTPLWRNGPPEKPVLCNACGSRWRTKGTLANYTPLHARAESGDLDDHSGSRVKNMPTKTSEAKFLKRKHVYDYNEAEVTPDYCQFLPKCLNEDTSNGSSSGSAISNSESCAQFATTQLSDLPGPTQPNIYDAMMPSKRKTCVGRPKPSPVEQLTEDLCTILHEQQCSYTSGSSEEDLLYESDKPMVSVEIGHGSVLIRHPSSMGREENLEARSLLTDNKQNPLNEAPSSGTNPLAHTHEKGQEMGKRDKDGLVKLQMLGHKISSLGHISLKDVKIKNNHSGFEVAGVPDDVSIGNSVNVKRSLDGVHQSYFSVPETVTKSPERLVNMGNYENKDGDNSCFITPKCLFELPSPSNSFYVPDCSDQDLLLDVPSNCFFPQAELLLPS</sequence>
<proteinExistence type="predicted"/>
<feature type="compositionally biased region" description="Polar residues" evidence="5">
    <location>
        <begin position="232"/>
        <end position="247"/>
    </location>
</feature>
<evidence type="ECO:0000313" key="8">
    <source>
        <dbReference type="Proteomes" id="UP001152484"/>
    </source>
</evidence>
<feature type="region of interest" description="Disordered" evidence="5">
    <location>
        <begin position="232"/>
        <end position="260"/>
    </location>
</feature>
<dbReference type="Proteomes" id="UP001152484">
    <property type="component" value="Unassembled WGS sequence"/>
</dbReference>
<dbReference type="SMART" id="SM00401">
    <property type="entry name" value="ZnF_GATA"/>
    <property type="match status" value="1"/>
</dbReference>
<dbReference type="CDD" id="cd00202">
    <property type="entry name" value="ZnF_GATA"/>
    <property type="match status" value="1"/>
</dbReference>
<evidence type="ECO:0000259" key="6">
    <source>
        <dbReference type="PROSITE" id="PS50114"/>
    </source>
</evidence>
<dbReference type="OrthoDB" id="515401at2759"/>
<keyword evidence="1" id="KW-0805">Transcription regulation</keyword>
<accession>A0A9P0Z4N8</accession>
<dbReference type="GO" id="GO:0043565">
    <property type="term" value="F:sequence-specific DNA binding"/>
    <property type="evidence" value="ECO:0007669"/>
    <property type="project" value="InterPro"/>
</dbReference>
<dbReference type="InterPro" id="IPR013088">
    <property type="entry name" value="Znf_NHR/GATA"/>
</dbReference>
<evidence type="ECO:0000256" key="2">
    <source>
        <dbReference type="ARBA" id="ARBA00023125"/>
    </source>
</evidence>
<dbReference type="Gene3D" id="3.30.50.10">
    <property type="entry name" value="Erythroid Transcription Factor GATA-1, subunit A"/>
    <property type="match status" value="1"/>
</dbReference>
<evidence type="ECO:0000256" key="4">
    <source>
        <dbReference type="PROSITE-ProRule" id="PRU00094"/>
    </source>
</evidence>
<organism evidence="7 8">
    <name type="scientific">Cuscuta europaea</name>
    <name type="common">European dodder</name>
    <dbReference type="NCBI Taxonomy" id="41803"/>
    <lineage>
        <taxon>Eukaryota</taxon>
        <taxon>Viridiplantae</taxon>
        <taxon>Streptophyta</taxon>
        <taxon>Embryophyta</taxon>
        <taxon>Tracheophyta</taxon>
        <taxon>Spermatophyta</taxon>
        <taxon>Magnoliopsida</taxon>
        <taxon>eudicotyledons</taxon>
        <taxon>Gunneridae</taxon>
        <taxon>Pentapetalae</taxon>
        <taxon>asterids</taxon>
        <taxon>lamiids</taxon>
        <taxon>Solanales</taxon>
        <taxon>Convolvulaceae</taxon>
        <taxon>Cuscuteae</taxon>
        <taxon>Cuscuta</taxon>
        <taxon>Cuscuta subgen. Cuscuta</taxon>
    </lineage>
</organism>
<protein>
    <recommendedName>
        <fullName evidence="6">GATA-type domain-containing protein</fullName>
    </recommendedName>
</protein>
<evidence type="ECO:0000256" key="3">
    <source>
        <dbReference type="ARBA" id="ARBA00023163"/>
    </source>
</evidence>
<comment type="caution">
    <text evidence="7">The sequence shown here is derived from an EMBL/GenBank/DDBJ whole genome shotgun (WGS) entry which is preliminary data.</text>
</comment>
<dbReference type="InterPro" id="IPR000679">
    <property type="entry name" value="Znf_GATA"/>
</dbReference>
<dbReference type="InterPro" id="IPR044589">
    <property type="entry name" value="GATA26/27"/>
</dbReference>
<dbReference type="PANTHER" id="PTHR46855">
    <property type="entry name" value="OSJNBB0038F03.10 PROTEIN"/>
    <property type="match status" value="1"/>
</dbReference>
<reference evidence="7" key="1">
    <citation type="submission" date="2022-07" db="EMBL/GenBank/DDBJ databases">
        <authorList>
            <person name="Macas J."/>
            <person name="Novak P."/>
            <person name="Neumann P."/>
        </authorList>
    </citation>
    <scope>NUCLEOTIDE SEQUENCE</scope>
</reference>
<dbReference type="AlphaFoldDB" id="A0A9P0Z4N8"/>
<feature type="domain" description="GATA-type" evidence="6">
    <location>
        <begin position="7"/>
        <end position="40"/>
    </location>
</feature>
<feature type="compositionally biased region" description="Basic and acidic residues" evidence="5">
    <location>
        <begin position="249"/>
        <end position="260"/>
    </location>
</feature>
<dbReference type="PROSITE" id="PS50114">
    <property type="entry name" value="GATA_ZN_FINGER_2"/>
    <property type="match status" value="1"/>
</dbReference>